<evidence type="ECO:0008006" key="6">
    <source>
        <dbReference type="Google" id="ProtNLM"/>
    </source>
</evidence>
<evidence type="ECO:0000313" key="4">
    <source>
        <dbReference type="EMBL" id="GHO87557.1"/>
    </source>
</evidence>
<keyword evidence="1" id="KW-0805">Transcription regulation</keyword>
<accession>A0ABQ3VMV2</accession>
<organism evidence="4 5">
    <name type="scientific">Dictyobacter formicarum</name>
    <dbReference type="NCBI Taxonomy" id="2778368"/>
    <lineage>
        <taxon>Bacteria</taxon>
        <taxon>Bacillati</taxon>
        <taxon>Chloroflexota</taxon>
        <taxon>Ktedonobacteria</taxon>
        <taxon>Ktedonobacterales</taxon>
        <taxon>Dictyobacteraceae</taxon>
        <taxon>Dictyobacter</taxon>
    </lineage>
</organism>
<dbReference type="InterPro" id="IPR013325">
    <property type="entry name" value="RNA_pol_sigma_r2"/>
</dbReference>
<dbReference type="EMBL" id="BNJJ01000018">
    <property type="protein sequence ID" value="GHO87557.1"/>
    <property type="molecule type" value="Genomic_DNA"/>
</dbReference>
<sequence>MASLGRPRKAFSERLMCMQPPQMDGSQEAYEEFFARLNRSVLLRIAAPIVHDDSAAAEDVVQQALLRAYRHLTKGQSYAAPRQQFQHVKNSDPEHASLDLNLPVVQIQNPAAWLYTIVHNTACNYVRKRKVALVSLEEVMREAERKESCFAQPERDTIRQQQAQELRRYVAALPSPFADIVRLYSVEGQPL</sequence>
<dbReference type="PANTHER" id="PTHR43133:SF51">
    <property type="entry name" value="RNA POLYMERASE SIGMA FACTOR"/>
    <property type="match status" value="1"/>
</dbReference>
<dbReference type="RefSeq" id="WP_201365118.1">
    <property type="nucleotide sequence ID" value="NZ_BNJJ01000018.1"/>
</dbReference>
<evidence type="ECO:0000256" key="3">
    <source>
        <dbReference type="ARBA" id="ARBA00023163"/>
    </source>
</evidence>
<dbReference type="SUPFAM" id="SSF88946">
    <property type="entry name" value="Sigma2 domain of RNA polymerase sigma factors"/>
    <property type="match status" value="2"/>
</dbReference>
<evidence type="ECO:0000256" key="1">
    <source>
        <dbReference type="ARBA" id="ARBA00023015"/>
    </source>
</evidence>
<name>A0ABQ3VMV2_9CHLR</name>
<evidence type="ECO:0000313" key="5">
    <source>
        <dbReference type="Proteomes" id="UP000635565"/>
    </source>
</evidence>
<comment type="caution">
    <text evidence="4">The sequence shown here is derived from an EMBL/GenBank/DDBJ whole genome shotgun (WGS) entry which is preliminary data.</text>
</comment>
<dbReference type="Gene3D" id="1.10.1740.10">
    <property type="match status" value="1"/>
</dbReference>
<dbReference type="Proteomes" id="UP000635565">
    <property type="component" value="Unassembled WGS sequence"/>
</dbReference>
<gene>
    <name evidence="4" type="ORF">KSZ_55630</name>
</gene>
<keyword evidence="5" id="KW-1185">Reference proteome</keyword>
<proteinExistence type="predicted"/>
<dbReference type="PANTHER" id="PTHR43133">
    <property type="entry name" value="RNA POLYMERASE ECF-TYPE SIGMA FACTO"/>
    <property type="match status" value="1"/>
</dbReference>
<keyword evidence="3" id="KW-0804">Transcription</keyword>
<protein>
    <recommendedName>
        <fullName evidence="6">RNA polymerase sigma-70 region 2 domain-containing protein</fullName>
    </recommendedName>
</protein>
<reference evidence="4 5" key="1">
    <citation type="journal article" date="2021" name="Int. J. Syst. Evol. Microbiol.">
        <title>Reticulibacter mediterranei gen. nov., sp. nov., within the new family Reticulibacteraceae fam. nov., and Ktedonospora formicarum gen. nov., sp. nov., Ktedonobacter robiniae sp. nov., Dictyobacter formicarum sp. nov. and Dictyobacter arantiisoli sp. nov., belonging to the class Ktedonobacteria.</title>
        <authorList>
            <person name="Yabe S."/>
            <person name="Zheng Y."/>
            <person name="Wang C.M."/>
            <person name="Sakai Y."/>
            <person name="Abe K."/>
            <person name="Yokota A."/>
            <person name="Donadio S."/>
            <person name="Cavaletti L."/>
            <person name="Monciardini P."/>
        </authorList>
    </citation>
    <scope>NUCLEOTIDE SEQUENCE [LARGE SCALE GENOMIC DNA]</scope>
    <source>
        <strain evidence="4 5">SOSP1-9</strain>
    </source>
</reference>
<evidence type="ECO:0000256" key="2">
    <source>
        <dbReference type="ARBA" id="ARBA00023082"/>
    </source>
</evidence>
<keyword evidence="2" id="KW-0731">Sigma factor</keyword>
<dbReference type="InterPro" id="IPR039425">
    <property type="entry name" value="RNA_pol_sigma-70-like"/>
</dbReference>